<dbReference type="InterPro" id="IPR036291">
    <property type="entry name" value="NAD(P)-bd_dom_sf"/>
</dbReference>
<proteinExistence type="inferred from homology"/>
<accession>A0A0K9XBU8</accession>
<dbReference type="PATRIC" id="fig|1678637.3.peg.4348"/>
<dbReference type="Proteomes" id="UP000037288">
    <property type="component" value="Unassembled WGS sequence"/>
</dbReference>
<dbReference type="GO" id="GO:0016616">
    <property type="term" value="F:oxidoreductase activity, acting on the CH-OH group of donors, NAD or NADP as acceptor"/>
    <property type="evidence" value="ECO:0007669"/>
    <property type="project" value="TreeGrafter"/>
</dbReference>
<dbReference type="SUPFAM" id="SSF51735">
    <property type="entry name" value="NAD(P)-binding Rossmann-fold domains"/>
    <property type="match status" value="1"/>
</dbReference>
<dbReference type="AlphaFoldDB" id="A0A0K9XBU8"/>
<evidence type="ECO:0000256" key="1">
    <source>
        <dbReference type="ARBA" id="ARBA00006484"/>
    </source>
</evidence>
<dbReference type="GO" id="GO:0030497">
    <property type="term" value="P:fatty acid elongation"/>
    <property type="evidence" value="ECO:0007669"/>
    <property type="project" value="TreeGrafter"/>
</dbReference>
<dbReference type="PROSITE" id="PS00061">
    <property type="entry name" value="ADH_SHORT"/>
    <property type="match status" value="1"/>
</dbReference>
<comment type="similarity">
    <text evidence="1 2">Belongs to the short-chain dehydrogenases/reductases (SDR) family.</text>
</comment>
<dbReference type="PRINTS" id="PR00080">
    <property type="entry name" value="SDRFAMILY"/>
</dbReference>
<gene>
    <name evidence="3" type="ORF">AC230_20315</name>
</gene>
<dbReference type="CDD" id="cd05233">
    <property type="entry name" value="SDR_c"/>
    <property type="match status" value="1"/>
</dbReference>
<sequence>MESLCSLDGKHVLVTGASGAIGREAVHTFAEAGAKVLAVDRNQGPLDGLRAAGVLAGHLVGDLADPAFCDAVADQWPVVDVLVNNVGSGVSITLADTSDEQLDGMLDANLRPAVRLCRRLAPGMGERGHGKIINVSSVLAMHPVPTVAAYAAAKAALIGFTRSIALEYAPRHVQANVLAPGYLEGPKNAGYFASPAGRSFVDRFMPNGSVGRGDSLNGPLLFLASAMSDHVTGHVLVADGGYSIW</sequence>
<dbReference type="STRING" id="1678637.AC230_20315"/>
<dbReference type="Gene3D" id="3.40.50.720">
    <property type="entry name" value="NAD(P)-binding Rossmann-like Domain"/>
    <property type="match status" value="1"/>
</dbReference>
<dbReference type="PANTHER" id="PTHR42760">
    <property type="entry name" value="SHORT-CHAIN DEHYDROGENASES/REDUCTASES FAMILY MEMBER"/>
    <property type="match status" value="1"/>
</dbReference>
<dbReference type="Pfam" id="PF00106">
    <property type="entry name" value="adh_short"/>
    <property type="match status" value="1"/>
</dbReference>
<dbReference type="InterPro" id="IPR020904">
    <property type="entry name" value="Sc_DH/Rdtase_CS"/>
</dbReference>
<organism evidence="3 4">
    <name type="scientific">Streptomyces caatingaensis</name>
    <dbReference type="NCBI Taxonomy" id="1678637"/>
    <lineage>
        <taxon>Bacteria</taxon>
        <taxon>Bacillati</taxon>
        <taxon>Actinomycetota</taxon>
        <taxon>Actinomycetes</taxon>
        <taxon>Kitasatosporales</taxon>
        <taxon>Streptomycetaceae</taxon>
        <taxon>Streptomyces</taxon>
    </lineage>
</organism>
<protein>
    <recommendedName>
        <fullName evidence="5">Short-chain dehydrogenase</fullName>
    </recommendedName>
</protein>
<evidence type="ECO:0000313" key="3">
    <source>
        <dbReference type="EMBL" id="KNB50889.1"/>
    </source>
</evidence>
<evidence type="ECO:0000313" key="4">
    <source>
        <dbReference type="Proteomes" id="UP000037288"/>
    </source>
</evidence>
<evidence type="ECO:0008006" key="5">
    <source>
        <dbReference type="Google" id="ProtNLM"/>
    </source>
</evidence>
<reference evidence="4" key="1">
    <citation type="submission" date="2015-07" db="EMBL/GenBank/DDBJ databases">
        <title>Draft genome sequence of Streptomyces sp. CMAA 1322, a bacterium isolated from Caatinga biome, from dry forest semiarid of Brazil.</title>
        <authorList>
            <person name="Santos S.N."/>
            <person name="Gacesa R."/>
            <person name="Taketani R.G."/>
            <person name="Long P.F."/>
            <person name="Melo I.S."/>
        </authorList>
    </citation>
    <scope>NUCLEOTIDE SEQUENCE [LARGE SCALE GENOMIC DNA]</scope>
    <source>
        <strain evidence="4">CMAA 1322</strain>
    </source>
</reference>
<evidence type="ECO:0000256" key="2">
    <source>
        <dbReference type="RuleBase" id="RU000363"/>
    </source>
</evidence>
<dbReference type="InterPro" id="IPR002347">
    <property type="entry name" value="SDR_fam"/>
</dbReference>
<comment type="caution">
    <text evidence="3">The sequence shown here is derived from an EMBL/GenBank/DDBJ whole genome shotgun (WGS) entry which is preliminary data.</text>
</comment>
<keyword evidence="4" id="KW-1185">Reference proteome</keyword>
<name>A0A0K9XBU8_9ACTN</name>
<dbReference type="EMBL" id="LFXA01000013">
    <property type="protein sequence ID" value="KNB50889.1"/>
    <property type="molecule type" value="Genomic_DNA"/>
</dbReference>
<dbReference type="PANTHER" id="PTHR42760:SF135">
    <property type="entry name" value="BLL7886 PROTEIN"/>
    <property type="match status" value="1"/>
</dbReference>
<dbReference type="PRINTS" id="PR00081">
    <property type="entry name" value="GDHRDH"/>
</dbReference>